<evidence type="ECO:0000313" key="1">
    <source>
        <dbReference type="EMBL" id="WQF87040.1"/>
    </source>
</evidence>
<dbReference type="EMBL" id="CP137312">
    <property type="protein sequence ID" value="WQF87040.1"/>
    <property type="molecule type" value="Genomic_DNA"/>
</dbReference>
<dbReference type="GeneID" id="87948554"/>
<reference evidence="2" key="1">
    <citation type="journal article" date="2023" name="bioRxiv">
        <title>Complete genome of the Medicago anthracnose fungus, Colletotrichum destructivum, reveals a mini-chromosome-like region within a core chromosome.</title>
        <authorList>
            <person name="Lapalu N."/>
            <person name="Simon A."/>
            <person name="Lu A."/>
            <person name="Plaumann P.-L."/>
            <person name="Amselem J."/>
            <person name="Pigne S."/>
            <person name="Auger A."/>
            <person name="Koch C."/>
            <person name="Dallery J.-F."/>
            <person name="O'Connell R.J."/>
        </authorList>
    </citation>
    <scope>NUCLEOTIDE SEQUENCE [LARGE SCALE GENOMIC DNA]</scope>
    <source>
        <strain evidence="2">CBS 520.97</strain>
    </source>
</reference>
<proteinExistence type="predicted"/>
<evidence type="ECO:0000313" key="2">
    <source>
        <dbReference type="Proteomes" id="UP001322277"/>
    </source>
</evidence>
<organism evidence="1 2">
    <name type="scientific">Colletotrichum destructivum</name>
    <dbReference type="NCBI Taxonomy" id="34406"/>
    <lineage>
        <taxon>Eukaryota</taxon>
        <taxon>Fungi</taxon>
        <taxon>Dikarya</taxon>
        <taxon>Ascomycota</taxon>
        <taxon>Pezizomycotina</taxon>
        <taxon>Sordariomycetes</taxon>
        <taxon>Hypocreomycetidae</taxon>
        <taxon>Glomerellales</taxon>
        <taxon>Glomerellaceae</taxon>
        <taxon>Colletotrichum</taxon>
        <taxon>Colletotrichum destructivum species complex</taxon>
    </lineage>
</organism>
<dbReference type="RefSeq" id="XP_062784261.1">
    <property type="nucleotide sequence ID" value="XM_062928210.1"/>
</dbReference>
<dbReference type="Proteomes" id="UP001322277">
    <property type="component" value="Chromosome 8"/>
</dbReference>
<name>A0AAX4IUW0_9PEZI</name>
<gene>
    <name evidence="1" type="ORF">CDEST_12054</name>
</gene>
<dbReference type="AlphaFoldDB" id="A0AAX4IUW0"/>
<sequence length="156" mass="17893">MAYKSTAAVDLTSNVVLSLPAKYVDEFLFEPEEGNILEILLHVFVYATAASRRCRHYISINTERGTIVLADAQTGSNPTRVSEPASLKILPSCCSSLSDAPDKSAWRMFQIYTFHKVVSMAKDKFWKFEVLYRDEGVFTERHDRERCVNRLDEYQE</sequence>
<accession>A0AAX4IUW0</accession>
<keyword evidence="2" id="KW-1185">Reference proteome</keyword>
<protein>
    <submittedName>
        <fullName evidence="1">Uncharacterized protein</fullName>
    </submittedName>
</protein>
<dbReference type="KEGG" id="cdet:87948554"/>